<dbReference type="EMBL" id="WLXI01000007">
    <property type="protein sequence ID" value="MTD00892.1"/>
    <property type="molecule type" value="Genomic_DNA"/>
</dbReference>
<keyword evidence="4" id="KW-0175">Coiled coil</keyword>
<protein>
    <submittedName>
        <fullName evidence="6">Uncharacterized protein</fullName>
    </submittedName>
</protein>
<feature type="region of interest" description="Disordered" evidence="5">
    <location>
        <begin position="153"/>
        <end position="241"/>
    </location>
</feature>
<sequence>MKPSNTEKLFLILSLLTLILAGSFYLFFARNHIGNALTQKETQTVQKSNMLSKAIDALEKAEKNPSLEAIEKAEKAINQLKKTDTKLRLQERLNQLKKAFSIEKEAIKALEEAEKNPSLETKDKAKEAIDKIGNLTKKNELLNRLGAIVISDQAPESSSTSSEAASDTTISDANTGNAEQATIYESPVAPAESYVPQAPAQSVGEPVQPATPSTPAPSPEAPSTPPTVPATDTPSESTPNP</sequence>
<feature type="coiled-coil region" evidence="4">
    <location>
        <begin position="70"/>
        <end position="145"/>
    </location>
</feature>
<dbReference type="Gene3D" id="1.10.10.1270">
    <property type="entry name" value="Sbi, C3 binding domain IV"/>
    <property type="match status" value="1"/>
</dbReference>
<evidence type="ECO:0000256" key="4">
    <source>
        <dbReference type="SAM" id="Coils"/>
    </source>
</evidence>
<comment type="subcellular location">
    <subcellularLocation>
        <location evidence="1">Secreted</location>
    </subcellularLocation>
</comment>
<feature type="compositionally biased region" description="Low complexity" evidence="5">
    <location>
        <begin position="153"/>
        <end position="173"/>
    </location>
</feature>
<dbReference type="GO" id="GO:0005576">
    <property type="term" value="C:extracellular region"/>
    <property type="evidence" value="ECO:0007669"/>
    <property type="project" value="UniProtKB-SubCell"/>
</dbReference>
<evidence type="ECO:0000313" key="6">
    <source>
        <dbReference type="EMBL" id="MTD00892.1"/>
    </source>
</evidence>
<keyword evidence="2" id="KW-0964">Secreted</keyword>
<dbReference type="InterPro" id="IPR041909">
    <property type="entry name" value="Sbi_C3_db_domIV"/>
</dbReference>
<evidence type="ECO:0000256" key="2">
    <source>
        <dbReference type="ARBA" id="ARBA00022525"/>
    </source>
</evidence>
<reference evidence="6 7" key="1">
    <citation type="submission" date="2019-11" db="EMBL/GenBank/DDBJ databases">
        <title>Streptococcus uberis isolated from clinical mastitis cases on a southeastern Queensland dairy.</title>
        <authorList>
            <person name="Workentine M.L."/>
            <person name="Price R."/>
            <person name="Olchowy T."/>
        </authorList>
    </citation>
    <scope>NUCLEOTIDE SEQUENCE [LARGE SCALE GENOMIC DNA]</scope>
    <source>
        <strain evidence="6 7">OLC4459-A17</strain>
    </source>
</reference>
<evidence type="ECO:0000313" key="7">
    <source>
        <dbReference type="Proteomes" id="UP000483839"/>
    </source>
</evidence>
<proteinExistence type="predicted"/>
<dbReference type="Proteomes" id="UP000483839">
    <property type="component" value="Unassembled WGS sequence"/>
</dbReference>
<keyword evidence="3" id="KW-0732">Signal</keyword>
<evidence type="ECO:0000256" key="1">
    <source>
        <dbReference type="ARBA" id="ARBA00004613"/>
    </source>
</evidence>
<name>A0A2X4E584_STRUB</name>
<comment type="caution">
    <text evidence="6">The sequence shown here is derived from an EMBL/GenBank/DDBJ whole genome shotgun (WGS) entry which is preliminary data.</text>
</comment>
<dbReference type="GeneID" id="93826764"/>
<evidence type="ECO:0000256" key="5">
    <source>
        <dbReference type="SAM" id="MobiDB-lite"/>
    </source>
</evidence>
<evidence type="ECO:0000256" key="3">
    <source>
        <dbReference type="ARBA" id="ARBA00022729"/>
    </source>
</evidence>
<organism evidence="6 7">
    <name type="scientific">Streptococcus uberis</name>
    <dbReference type="NCBI Taxonomy" id="1349"/>
    <lineage>
        <taxon>Bacteria</taxon>
        <taxon>Bacillati</taxon>
        <taxon>Bacillota</taxon>
        <taxon>Bacilli</taxon>
        <taxon>Lactobacillales</taxon>
        <taxon>Streptococcaceae</taxon>
        <taxon>Streptococcus</taxon>
    </lineage>
</organism>
<gene>
    <name evidence="6" type="ORF">GKS16_01150</name>
</gene>
<dbReference type="RefSeq" id="WP_015911758.1">
    <property type="nucleotide sequence ID" value="NZ_BAABQC010000001.1"/>
</dbReference>
<dbReference type="AlphaFoldDB" id="A0A2X4E584"/>
<dbReference type="OMA" id="TQSKGYE"/>
<feature type="compositionally biased region" description="Pro residues" evidence="5">
    <location>
        <begin position="212"/>
        <end position="228"/>
    </location>
</feature>
<accession>A0A2X4E584</accession>